<protein>
    <recommendedName>
        <fullName evidence="3">Fe2OG dioxygenase domain-containing protein</fullName>
    </recommendedName>
</protein>
<dbReference type="OrthoDB" id="3202607at2759"/>
<keyword evidence="2" id="KW-1185">Reference proteome</keyword>
<dbReference type="STRING" id="765440.A0A0C3B462"/>
<evidence type="ECO:0000313" key="2">
    <source>
        <dbReference type="Proteomes" id="UP000054166"/>
    </source>
</evidence>
<organism evidence="1 2">
    <name type="scientific">Piloderma croceum (strain F 1598)</name>
    <dbReference type="NCBI Taxonomy" id="765440"/>
    <lineage>
        <taxon>Eukaryota</taxon>
        <taxon>Fungi</taxon>
        <taxon>Dikarya</taxon>
        <taxon>Basidiomycota</taxon>
        <taxon>Agaricomycotina</taxon>
        <taxon>Agaricomycetes</taxon>
        <taxon>Agaricomycetidae</taxon>
        <taxon>Atheliales</taxon>
        <taxon>Atheliaceae</taxon>
        <taxon>Piloderma</taxon>
    </lineage>
</organism>
<dbReference type="AlphaFoldDB" id="A0A0C3B462"/>
<evidence type="ECO:0000313" key="1">
    <source>
        <dbReference type="EMBL" id="KIM72062.1"/>
    </source>
</evidence>
<reference evidence="2" key="2">
    <citation type="submission" date="2015-01" db="EMBL/GenBank/DDBJ databases">
        <title>Evolutionary Origins and Diversification of the Mycorrhizal Mutualists.</title>
        <authorList>
            <consortium name="DOE Joint Genome Institute"/>
            <consortium name="Mycorrhizal Genomics Consortium"/>
            <person name="Kohler A."/>
            <person name="Kuo A."/>
            <person name="Nagy L.G."/>
            <person name="Floudas D."/>
            <person name="Copeland A."/>
            <person name="Barry K.W."/>
            <person name="Cichocki N."/>
            <person name="Veneault-Fourrey C."/>
            <person name="LaButti K."/>
            <person name="Lindquist E.A."/>
            <person name="Lipzen A."/>
            <person name="Lundell T."/>
            <person name="Morin E."/>
            <person name="Murat C."/>
            <person name="Riley R."/>
            <person name="Ohm R."/>
            <person name="Sun H."/>
            <person name="Tunlid A."/>
            <person name="Henrissat B."/>
            <person name="Grigoriev I.V."/>
            <person name="Hibbett D.S."/>
            <person name="Martin F."/>
        </authorList>
    </citation>
    <scope>NUCLEOTIDE SEQUENCE [LARGE SCALE GENOMIC DNA]</scope>
    <source>
        <strain evidence="2">F 1598</strain>
    </source>
</reference>
<reference evidence="1 2" key="1">
    <citation type="submission" date="2014-04" db="EMBL/GenBank/DDBJ databases">
        <authorList>
            <consortium name="DOE Joint Genome Institute"/>
            <person name="Kuo A."/>
            <person name="Tarkka M."/>
            <person name="Buscot F."/>
            <person name="Kohler A."/>
            <person name="Nagy L.G."/>
            <person name="Floudas D."/>
            <person name="Copeland A."/>
            <person name="Barry K.W."/>
            <person name="Cichocki N."/>
            <person name="Veneault-Fourrey C."/>
            <person name="LaButti K."/>
            <person name="Lindquist E.A."/>
            <person name="Lipzen A."/>
            <person name="Lundell T."/>
            <person name="Morin E."/>
            <person name="Murat C."/>
            <person name="Sun H."/>
            <person name="Tunlid A."/>
            <person name="Henrissat B."/>
            <person name="Grigoriev I.V."/>
            <person name="Hibbett D.S."/>
            <person name="Martin F."/>
            <person name="Nordberg H.P."/>
            <person name="Cantor M.N."/>
            <person name="Hua S.X."/>
        </authorList>
    </citation>
    <scope>NUCLEOTIDE SEQUENCE [LARGE SCALE GENOMIC DNA]</scope>
    <source>
        <strain evidence="1 2">F 1598</strain>
    </source>
</reference>
<sequence length="331" mass="37524">FSVSELPGTERGFTAKPVRLEARDRTEPWTLQELTGLGFRVIEWDGRTPYAIVDKNGRLFIILCGHPRDEGWDGVNHRVAKALFDARERMREEGCQRRGRYVNGSTGVTLGPGGKYPGNMHNTKVTQAVLDDLCANKDVRRVAGWGSSQFAYYFPKVYKYYAVNLQQLFGRHTYLTHNFDNSIFPAATFNMGPGTVSLKHADRSNYYAGGCHIRSGGEYDHKCGGHLILFNLKLVVEFPPGSDVIIPSSTVTHGNTPIQLGEWRVSFTQYCSGALFRWVAYGFQTLKDCALKKPRLKAKVDRKSERRWMDALNRFSKVDELHTDRMKVFGK</sequence>
<dbReference type="InParanoid" id="A0A0C3B462"/>
<dbReference type="EMBL" id="KN833167">
    <property type="protein sequence ID" value="KIM72062.1"/>
    <property type="molecule type" value="Genomic_DNA"/>
</dbReference>
<feature type="non-terminal residue" evidence="1">
    <location>
        <position position="1"/>
    </location>
</feature>
<dbReference type="Proteomes" id="UP000054166">
    <property type="component" value="Unassembled WGS sequence"/>
</dbReference>
<dbReference type="Gene3D" id="3.60.130.30">
    <property type="match status" value="1"/>
</dbReference>
<proteinExistence type="predicted"/>
<dbReference type="HOGENOM" id="CLU_031314_2_0_1"/>
<name>A0A0C3B462_PILCF</name>
<accession>A0A0C3B462</accession>
<gene>
    <name evidence="1" type="ORF">PILCRDRAFT_82203</name>
</gene>
<evidence type="ECO:0008006" key="3">
    <source>
        <dbReference type="Google" id="ProtNLM"/>
    </source>
</evidence>